<sequence length="55" mass="5917">CDLKPNGESDELLHAIGSASTTSISLHGYKRIQHRPVPAGPDPAADARRSHESIR</sequence>
<comment type="caution">
    <text evidence="2">The sequence shown here is derived from an EMBL/GenBank/DDBJ whole genome shotgun (WGS) entry which is preliminary data.</text>
</comment>
<protein>
    <submittedName>
        <fullName evidence="2">Uncharacterized protein</fullName>
    </submittedName>
</protein>
<accession>A0ABD0R6L9</accession>
<feature type="compositionally biased region" description="Basic and acidic residues" evidence="1">
    <location>
        <begin position="45"/>
        <end position="55"/>
    </location>
</feature>
<dbReference type="AlphaFoldDB" id="A0ABD0R6L9"/>
<evidence type="ECO:0000313" key="3">
    <source>
        <dbReference type="Proteomes" id="UP001529510"/>
    </source>
</evidence>
<feature type="non-terminal residue" evidence="2">
    <location>
        <position position="55"/>
    </location>
</feature>
<dbReference type="EMBL" id="JAMKFB020000005">
    <property type="protein sequence ID" value="KAL0194183.1"/>
    <property type="molecule type" value="Genomic_DNA"/>
</dbReference>
<proteinExistence type="predicted"/>
<organism evidence="2 3">
    <name type="scientific">Cirrhinus mrigala</name>
    <name type="common">Mrigala</name>
    <dbReference type="NCBI Taxonomy" id="683832"/>
    <lineage>
        <taxon>Eukaryota</taxon>
        <taxon>Metazoa</taxon>
        <taxon>Chordata</taxon>
        <taxon>Craniata</taxon>
        <taxon>Vertebrata</taxon>
        <taxon>Euteleostomi</taxon>
        <taxon>Actinopterygii</taxon>
        <taxon>Neopterygii</taxon>
        <taxon>Teleostei</taxon>
        <taxon>Ostariophysi</taxon>
        <taxon>Cypriniformes</taxon>
        <taxon>Cyprinidae</taxon>
        <taxon>Labeoninae</taxon>
        <taxon>Labeonini</taxon>
        <taxon>Cirrhinus</taxon>
    </lineage>
</organism>
<feature type="region of interest" description="Disordered" evidence="1">
    <location>
        <begin position="27"/>
        <end position="55"/>
    </location>
</feature>
<evidence type="ECO:0000313" key="2">
    <source>
        <dbReference type="EMBL" id="KAL0194183.1"/>
    </source>
</evidence>
<evidence type="ECO:0000256" key="1">
    <source>
        <dbReference type="SAM" id="MobiDB-lite"/>
    </source>
</evidence>
<name>A0ABD0R6L9_CIRMR</name>
<reference evidence="2 3" key="1">
    <citation type="submission" date="2024-05" db="EMBL/GenBank/DDBJ databases">
        <title>Genome sequencing and assembly of Indian major carp, Cirrhinus mrigala (Hamilton, 1822).</title>
        <authorList>
            <person name="Mohindra V."/>
            <person name="Chowdhury L.M."/>
            <person name="Lal K."/>
            <person name="Jena J.K."/>
        </authorList>
    </citation>
    <scope>NUCLEOTIDE SEQUENCE [LARGE SCALE GENOMIC DNA]</scope>
    <source>
        <strain evidence="2">CM1030</strain>
        <tissue evidence="2">Blood</tissue>
    </source>
</reference>
<gene>
    <name evidence="2" type="ORF">M9458_012479</name>
</gene>
<dbReference type="Proteomes" id="UP001529510">
    <property type="component" value="Unassembled WGS sequence"/>
</dbReference>
<keyword evidence="3" id="KW-1185">Reference proteome</keyword>
<feature type="non-terminal residue" evidence="2">
    <location>
        <position position="1"/>
    </location>
</feature>